<dbReference type="Gene3D" id="2.60.40.2070">
    <property type="match status" value="1"/>
</dbReference>
<dbReference type="GO" id="GO:0009297">
    <property type="term" value="P:pilus assembly"/>
    <property type="evidence" value="ECO:0007669"/>
    <property type="project" value="InterPro"/>
</dbReference>
<dbReference type="InterPro" id="IPR042186">
    <property type="entry name" value="FimD_plug_dom"/>
</dbReference>
<dbReference type="GO" id="GO:0015473">
    <property type="term" value="F:fimbrial usher porin activity"/>
    <property type="evidence" value="ECO:0007669"/>
    <property type="project" value="InterPro"/>
</dbReference>
<dbReference type="Pfam" id="PF13953">
    <property type="entry name" value="PapC_C"/>
    <property type="match status" value="1"/>
</dbReference>
<dbReference type="InterPro" id="IPR043142">
    <property type="entry name" value="PapC-like_C_sf"/>
</dbReference>
<name>A0AA43TLG1_9GAMM</name>
<dbReference type="PANTHER" id="PTHR30451">
    <property type="entry name" value="OUTER MEMBRANE USHER PROTEIN"/>
    <property type="match status" value="1"/>
</dbReference>
<dbReference type="Gene3D" id="2.60.40.3110">
    <property type="match status" value="1"/>
</dbReference>
<evidence type="ECO:0000259" key="1">
    <source>
        <dbReference type="Pfam" id="PF13953"/>
    </source>
</evidence>
<gene>
    <name evidence="2" type="ORF">PSU93_08195</name>
</gene>
<dbReference type="Proteomes" id="UP001160519">
    <property type="component" value="Unassembled WGS sequence"/>
</dbReference>
<dbReference type="AlphaFoldDB" id="A0AA43TLG1"/>
<evidence type="ECO:0000313" key="2">
    <source>
        <dbReference type="EMBL" id="MDI1231112.1"/>
    </source>
</evidence>
<keyword evidence="3" id="KW-1185">Reference proteome</keyword>
<reference evidence="2" key="1">
    <citation type="submission" date="2023-01" db="EMBL/GenBank/DDBJ databases">
        <title>Biogeochemical cycle of methane in antarctic sediments.</title>
        <authorList>
            <person name="Roldan D.M."/>
            <person name="Menes R.J."/>
        </authorList>
    </citation>
    <scope>NUCLEOTIDE SEQUENCE [LARGE SCALE GENOMIC DNA]</scope>
    <source>
        <strain evidence="2">K-2018 MAG008</strain>
    </source>
</reference>
<dbReference type="GO" id="GO:0009279">
    <property type="term" value="C:cell outer membrane"/>
    <property type="evidence" value="ECO:0007669"/>
    <property type="project" value="TreeGrafter"/>
</dbReference>
<sequence>MGDSISSAGAWGRPVRFGGLQWATNFQTQPRFITFPLPSIAGEAALPSVVDVYVDNNLLLNRQVQPGPFTVNNVPMITGLRDMRMVVRDMLGREQIISQSYYATPSLLQKNLQEFSYEIGPIRKNYGLNSNDYGRWFAVGTHRRGFSDHFSAELHTELLQNQQNFGLGGVFLSPTVGVFDAAIAGSHSQKGQGALLSLGFQRQTSGLSFGGHAQFANSQFTQLGLAPDRPAPKLLGSLHLGFSTTGYGSFSLNHIYQQYRDQGNVNLINANYNLTLGKDWFLNLSAFNSLNDDNNKGVALVLSHTLGERTSASVTTGLQNDSPSTLMQVQQNVPPGSGLGYRVLAGYNESERVEAGVTLQNDVGTYNVDASRFQGQNNFRGSANGGLAIMGGDAFFSRRINSSFAVVQVPDYPNVHVYAENQLVATTNAWGNALVPALRPYQENHIRIEQADLPLDAQIDTLAINAAPYFRSGFLLKFPVRRSRGATLKIILDNGQPLPTGATVQIIGQQEEFPVALQGNVYITGLAPDNHLRVLWHQQSCQLEVSFPETEEPLPDLGTFTCHGVAQ</sequence>
<dbReference type="Pfam" id="PF00577">
    <property type="entry name" value="Usher"/>
    <property type="match status" value="2"/>
</dbReference>
<dbReference type="PANTHER" id="PTHR30451:SF5">
    <property type="entry name" value="SLR0019 PROTEIN"/>
    <property type="match status" value="1"/>
</dbReference>
<dbReference type="InterPro" id="IPR025949">
    <property type="entry name" value="PapC-like_C"/>
</dbReference>
<evidence type="ECO:0000313" key="3">
    <source>
        <dbReference type="Proteomes" id="UP001160519"/>
    </source>
</evidence>
<dbReference type="Gene3D" id="2.60.40.2610">
    <property type="entry name" value="Outer membrane usher protein FimD, plug domain"/>
    <property type="match status" value="1"/>
</dbReference>
<proteinExistence type="predicted"/>
<dbReference type="EMBL" id="JAQSDF010000021">
    <property type="protein sequence ID" value="MDI1231112.1"/>
    <property type="molecule type" value="Genomic_DNA"/>
</dbReference>
<accession>A0AA43TLG1</accession>
<comment type="caution">
    <text evidence="2">The sequence shown here is derived from an EMBL/GenBank/DDBJ whole genome shotgun (WGS) entry which is preliminary data.</text>
</comment>
<dbReference type="InterPro" id="IPR000015">
    <property type="entry name" value="Fimb_usher"/>
</dbReference>
<organism evidence="2 3">
    <name type="scientific">Candidatus Methylobacter titanis</name>
    <dbReference type="NCBI Taxonomy" id="3053457"/>
    <lineage>
        <taxon>Bacteria</taxon>
        <taxon>Pseudomonadati</taxon>
        <taxon>Pseudomonadota</taxon>
        <taxon>Gammaproteobacteria</taxon>
        <taxon>Methylococcales</taxon>
        <taxon>Methylococcaceae</taxon>
        <taxon>Methylobacter</taxon>
    </lineage>
</organism>
<protein>
    <submittedName>
        <fullName evidence="2">Fimbria/pilus outer membrane usher protein</fullName>
    </submittedName>
</protein>
<feature type="domain" description="PapC-like C-terminal" evidence="1">
    <location>
        <begin position="489"/>
        <end position="549"/>
    </location>
</feature>